<proteinExistence type="predicted"/>
<sequence>MIYELKFNKIMVDILELSLNSFIGIFFIIIGLIVRIDLKFSMQKDL</sequence>
<dbReference type="Proteomes" id="UP000030598">
    <property type="component" value="Unassembled WGS sequence"/>
</dbReference>
<name>A0A0A1ZEI0_PROMR</name>
<organism evidence="2 3">
    <name type="scientific">Prochlorococcus marinus str. GP2</name>
    <dbReference type="NCBI Taxonomy" id="59925"/>
    <lineage>
        <taxon>Bacteria</taxon>
        <taxon>Bacillati</taxon>
        <taxon>Cyanobacteriota</taxon>
        <taxon>Cyanophyceae</taxon>
        <taxon>Synechococcales</taxon>
        <taxon>Prochlorococcaceae</taxon>
        <taxon>Prochlorococcus</taxon>
    </lineage>
</organism>
<keyword evidence="1" id="KW-0812">Transmembrane</keyword>
<keyword evidence="1" id="KW-0472">Membrane</keyword>
<dbReference type="EMBL" id="JNAH01000004">
    <property type="protein sequence ID" value="KGF87982.1"/>
    <property type="molecule type" value="Genomic_DNA"/>
</dbReference>
<evidence type="ECO:0000256" key="1">
    <source>
        <dbReference type="SAM" id="Phobius"/>
    </source>
</evidence>
<dbReference type="AlphaFoldDB" id="A0A0A1ZEI0"/>
<evidence type="ECO:0000313" key="2">
    <source>
        <dbReference type="EMBL" id="KGF87982.1"/>
    </source>
</evidence>
<comment type="caution">
    <text evidence="2">The sequence shown here is derived from an EMBL/GenBank/DDBJ whole genome shotgun (WGS) entry which is preliminary data.</text>
</comment>
<accession>A0A0A1ZEI0</accession>
<gene>
    <name evidence="2" type="ORF">EU91_1020</name>
</gene>
<dbReference type="STRING" id="59925.EU91_1020"/>
<feature type="transmembrane region" description="Helical" evidence="1">
    <location>
        <begin position="20"/>
        <end position="38"/>
    </location>
</feature>
<reference evidence="3" key="1">
    <citation type="journal article" date="2014" name="Sci. Data">
        <title>Genomes of diverse isolates of the marine cyanobacterium Prochlorococcus.</title>
        <authorList>
            <person name="Biller S."/>
            <person name="Berube P."/>
            <person name="Thompson J."/>
            <person name="Kelly L."/>
            <person name="Roggensack S."/>
            <person name="Awad L."/>
            <person name="Roache-Johnson K."/>
            <person name="Ding H."/>
            <person name="Giovannoni S.J."/>
            <person name="Moore L.R."/>
            <person name="Chisholm S.W."/>
        </authorList>
    </citation>
    <scope>NUCLEOTIDE SEQUENCE [LARGE SCALE GENOMIC DNA]</scope>
    <source>
        <strain evidence="3">GP2</strain>
    </source>
</reference>
<evidence type="ECO:0000313" key="3">
    <source>
        <dbReference type="Proteomes" id="UP000030598"/>
    </source>
</evidence>
<protein>
    <submittedName>
        <fullName evidence="2">Uncharacterized protein</fullName>
    </submittedName>
</protein>
<keyword evidence="1" id="KW-1133">Transmembrane helix</keyword>